<dbReference type="SUPFAM" id="SSF56059">
    <property type="entry name" value="Glutathione synthetase ATP-binding domain-like"/>
    <property type="match status" value="1"/>
</dbReference>
<dbReference type="Gene3D" id="3.40.50.11290">
    <property type="match status" value="1"/>
</dbReference>
<evidence type="ECO:0000313" key="3">
    <source>
        <dbReference type="Proteomes" id="UP000199372"/>
    </source>
</evidence>
<protein>
    <submittedName>
        <fullName evidence="2">Uncharacterized conserved protein, circularly permuted ATPgrasp superfamily</fullName>
    </submittedName>
</protein>
<name>A0A1H8KTR0_9RHOB</name>
<dbReference type="RefSeq" id="WP_073129219.1">
    <property type="nucleotide sequence ID" value="NZ_FOCM01000008.1"/>
</dbReference>
<dbReference type="EMBL" id="FOCM01000008">
    <property type="protein sequence ID" value="SEN96267.1"/>
    <property type="molecule type" value="Genomic_DNA"/>
</dbReference>
<dbReference type="AlphaFoldDB" id="A0A1H8KTR0"/>
<dbReference type="PIRSF" id="PIRSF005522">
    <property type="entry name" value="UCP005522"/>
    <property type="match status" value="1"/>
</dbReference>
<reference evidence="3" key="1">
    <citation type="submission" date="2016-10" db="EMBL/GenBank/DDBJ databases">
        <authorList>
            <person name="Varghese N."/>
            <person name="Submissions S."/>
        </authorList>
    </citation>
    <scope>NUCLEOTIDE SEQUENCE [LARGE SCALE GENOMIC DNA]</scope>
    <source>
        <strain evidence="3">DSM 26893</strain>
    </source>
</reference>
<dbReference type="Pfam" id="PF14403">
    <property type="entry name" value="CP_ATPgrasp_2"/>
    <property type="match status" value="1"/>
</dbReference>
<dbReference type="InterPro" id="IPR016450">
    <property type="entry name" value="UCP005522"/>
</dbReference>
<organism evidence="2 3">
    <name type="scientific">Palleronia pelagia</name>
    <dbReference type="NCBI Taxonomy" id="387096"/>
    <lineage>
        <taxon>Bacteria</taxon>
        <taxon>Pseudomonadati</taxon>
        <taxon>Pseudomonadota</taxon>
        <taxon>Alphaproteobacteria</taxon>
        <taxon>Rhodobacterales</taxon>
        <taxon>Roseobacteraceae</taxon>
        <taxon>Palleronia</taxon>
    </lineage>
</organism>
<evidence type="ECO:0000313" key="2">
    <source>
        <dbReference type="EMBL" id="SEN96267.1"/>
    </source>
</evidence>
<sequence length="471" mass="52061">MADSFNEMYENGAVRAPYAGLEAWARDMPDDLRGMKQSEAEALFRRIGITFAVYGEGGSPDRLIPFDMFPRVFSAAEWDVLDRGIKQRARALNAFLGDMYNRGEMVRAGRIPGHLVYQNDAYEVAVAGFTPPAGVFSHIVGIDLVRTGPDEFFVLEDNCRTPSGVSYMLENREIMMRMFPTLFQENRIAPVETYPAQLKRTLRSVAPKKCEGDPCVVILTPGSFNSAYYEHSFLADMMGVELVEGQDLFVEGEFVWMRTTEGPKRVDVIYRRLDDAFIDPLCFRPDSMLGIPGLMNVYRSGGVSICSAPGAGVADDKAVYTYVPDMVRFYLGEEPILKNVPTWQCAKADDCKYVLENLDDLVVKEVHGSGGYGMLVGPKSTKSEIELFATKIRENPDNYIAQPTLSLSACPTFVDEGVAPRHVDLRPYCLVGQEVNLVPGGLTRVALKEGSLVVNSSQGGGVKDTWVIAGN</sequence>
<evidence type="ECO:0000259" key="1">
    <source>
        <dbReference type="Pfam" id="PF14403"/>
    </source>
</evidence>
<dbReference type="Proteomes" id="UP000199372">
    <property type="component" value="Unassembled WGS sequence"/>
</dbReference>
<dbReference type="PANTHER" id="PTHR34595">
    <property type="entry name" value="BLR5612 PROTEIN"/>
    <property type="match status" value="1"/>
</dbReference>
<gene>
    <name evidence="2" type="ORF">SAMN04488011_108140</name>
</gene>
<feature type="domain" description="Circularly permuted ATP-grasp type 2" evidence="1">
    <location>
        <begin position="70"/>
        <end position="446"/>
    </location>
</feature>
<accession>A0A1H8KTR0</accession>
<dbReference type="OrthoDB" id="9804079at2"/>
<dbReference type="InterPro" id="IPR051680">
    <property type="entry name" value="ATP-dep_Glu-Cys_Ligase-2"/>
</dbReference>
<keyword evidence="3" id="KW-1185">Reference proteome</keyword>
<proteinExistence type="predicted"/>
<dbReference type="InterPro" id="IPR025841">
    <property type="entry name" value="CP_ATPgrasp_2"/>
</dbReference>
<dbReference type="PANTHER" id="PTHR34595:SF7">
    <property type="entry name" value="SLL1039 PROTEIN"/>
    <property type="match status" value="1"/>
</dbReference>
<dbReference type="Gene3D" id="3.30.1490.270">
    <property type="match status" value="1"/>
</dbReference>